<organism evidence="1 2">
    <name type="scientific">Shouchella clausii</name>
    <name type="common">Alkalihalobacillus clausii</name>
    <dbReference type="NCBI Taxonomy" id="79880"/>
    <lineage>
        <taxon>Bacteria</taxon>
        <taxon>Bacillati</taxon>
        <taxon>Bacillota</taxon>
        <taxon>Bacilli</taxon>
        <taxon>Bacillales</taxon>
        <taxon>Bacillaceae</taxon>
        <taxon>Shouchella</taxon>
    </lineage>
</organism>
<accession>A0A268P3C4</accession>
<proteinExistence type="predicted"/>
<gene>
    <name evidence="1" type="ORF">CHH72_04535</name>
</gene>
<evidence type="ECO:0000313" key="1">
    <source>
        <dbReference type="EMBL" id="PAE90252.1"/>
    </source>
</evidence>
<protein>
    <recommendedName>
        <fullName evidence="3">Cell division protein FtsL</fullName>
    </recommendedName>
</protein>
<dbReference type="Proteomes" id="UP000216207">
    <property type="component" value="Unassembled WGS sequence"/>
</dbReference>
<comment type="caution">
    <text evidence="1">The sequence shown here is derived from an EMBL/GenBank/DDBJ whole genome shotgun (WGS) entry which is preliminary data.</text>
</comment>
<reference evidence="1 2" key="1">
    <citation type="submission" date="2017-07" db="EMBL/GenBank/DDBJ databases">
        <title>Isolation and whole genome analysis of endospore-forming bacteria from heroin.</title>
        <authorList>
            <person name="Kalinowski J."/>
            <person name="Ahrens B."/>
            <person name="Al-Dilaimi A."/>
            <person name="Winkler A."/>
            <person name="Wibberg D."/>
            <person name="Schleenbecker U."/>
            <person name="Ruckert C."/>
            <person name="Wolfel R."/>
            <person name="Grass G."/>
        </authorList>
    </citation>
    <scope>NUCLEOTIDE SEQUENCE [LARGE SCALE GENOMIC DNA]</scope>
    <source>
        <strain evidence="1 2">7539</strain>
    </source>
</reference>
<dbReference type="RefSeq" id="WP_011247206.1">
    <property type="nucleotide sequence ID" value="NZ_CP012475.1"/>
</dbReference>
<name>A0A268P3C4_SHOCL</name>
<evidence type="ECO:0000313" key="2">
    <source>
        <dbReference type="Proteomes" id="UP000216207"/>
    </source>
</evidence>
<dbReference type="AlphaFoldDB" id="A0A268P3C4"/>
<dbReference type="EMBL" id="NPCC01000005">
    <property type="protein sequence ID" value="PAE90252.1"/>
    <property type="molecule type" value="Genomic_DNA"/>
</dbReference>
<evidence type="ECO:0008006" key="3">
    <source>
        <dbReference type="Google" id="ProtNLM"/>
    </source>
</evidence>
<sequence>MGAQRHYQPHPQRHKEGLRKEKQIVRYRARITLGEKIIAGFLAAVLFLMLTFIVHNYATLYGLNVSIQKDKEVISEQVLTNAGYQMQLDELSSPENVLDHAQRIGMKSSGENE</sequence>